<reference evidence="2" key="2">
    <citation type="submission" date="2023-06" db="EMBL/GenBank/DDBJ databases">
        <authorList>
            <consortium name="Lawrence Berkeley National Laboratory"/>
            <person name="Haridas S."/>
            <person name="Hensen N."/>
            <person name="Bonometti L."/>
            <person name="Westerberg I."/>
            <person name="Brannstrom I.O."/>
            <person name="Guillou S."/>
            <person name="Cros-Aarteil S."/>
            <person name="Calhoun S."/>
            <person name="Kuo A."/>
            <person name="Mondo S."/>
            <person name="Pangilinan J."/>
            <person name="Riley R."/>
            <person name="Labutti K."/>
            <person name="Andreopoulos B."/>
            <person name="Lipzen A."/>
            <person name="Chen C."/>
            <person name="Yanf M."/>
            <person name="Daum C."/>
            <person name="Ng V."/>
            <person name="Clum A."/>
            <person name="Steindorff A."/>
            <person name="Ohm R."/>
            <person name="Martin F."/>
            <person name="Silar P."/>
            <person name="Natvig D."/>
            <person name="Lalanne C."/>
            <person name="Gautier V."/>
            <person name="Ament-Velasquez S.L."/>
            <person name="Kruys A."/>
            <person name="Hutchinson M.I."/>
            <person name="Powell A.J."/>
            <person name="Barry K."/>
            <person name="Miller A.N."/>
            <person name="Grigoriev I.V."/>
            <person name="Debuchy R."/>
            <person name="Gladieux P."/>
            <person name="Thoren M.H."/>
            <person name="Johannesson H."/>
        </authorList>
    </citation>
    <scope>NUCLEOTIDE SEQUENCE</scope>
    <source>
        <strain evidence="2">CBS 118394</strain>
    </source>
</reference>
<dbReference type="AlphaFoldDB" id="A0AAE0IJZ6"/>
<organism evidence="2 3">
    <name type="scientific">Apodospora peruviana</name>
    <dbReference type="NCBI Taxonomy" id="516989"/>
    <lineage>
        <taxon>Eukaryota</taxon>
        <taxon>Fungi</taxon>
        <taxon>Dikarya</taxon>
        <taxon>Ascomycota</taxon>
        <taxon>Pezizomycotina</taxon>
        <taxon>Sordariomycetes</taxon>
        <taxon>Sordariomycetidae</taxon>
        <taxon>Sordariales</taxon>
        <taxon>Lasiosphaeriaceae</taxon>
        <taxon>Apodospora</taxon>
    </lineage>
</organism>
<evidence type="ECO:0000256" key="1">
    <source>
        <dbReference type="SAM" id="MobiDB-lite"/>
    </source>
</evidence>
<feature type="compositionally biased region" description="Polar residues" evidence="1">
    <location>
        <begin position="572"/>
        <end position="589"/>
    </location>
</feature>
<dbReference type="Proteomes" id="UP001283341">
    <property type="component" value="Unassembled WGS sequence"/>
</dbReference>
<dbReference type="EMBL" id="JAUEDM010000002">
    <property type="protein sequence ID" value="KAK3326399.1"/>
    <property type="molecule type" value="Genomic_DNA"/>
</dbReference>
<reference evidence="2" key="1">
    <citation type="journal article" date="2023" name="Mol. Phylogenet. Evol.">
        <title>Genome-scale phylogeny and comparative genomics of the fungal order Sordariales.</title>
        <authorList>
            <person name="Hensen N."/>
            <person name="Bonometti L."/>
            <person name="Westerberg I."/>
            <person name="Brannstrom I.O."/>
            <person name="Guillou S."/>
            <person name="Cros-Aarteil S."/>
            <person name="Calhoun S."/>
            <person name="Haridas S."/>
            <person name="Kuo A."/>
            <person name="Mondo S."/>
            <person name="Pangilinan J."/>
            <person name="Riley R."/>
            <person name="LaButti K."/>
            <person name="Andreopoulos B."/>
            <person name="Lipzen A."/>
            <person name="Chen C."/>
            <person name="Yan M."/>
            <person name="Daum C."/>
            <person name="Ng V."/>
            <person name="Clum A."/>
            <person name="Steindorff A."/>
            <person name="Ohm R.A."/>
            <person name="Martin F."/>
            <person name="Silar P."/>
            <person name="Natvig D.O."/>
            <person name="Lalanne C."/>
            <person name="Gautier V."/>
            <person name="Ament-Velasquez S.L."/>
            <person name="Kruys A."/>
            <person name="Hutchinson M.I."/>
            <person name="Powell A.J."/>
            <person name="Barry K."/>
            <person name="Miller A.N."/>
            <person name="Grigoriev I.V."/>
            <person name="Debuchy R."/>
            <person name="Gladieux P."/>
            <person name="Hiltunen Thoren M."/>
            <person name="Johannesson H."/>
        </authorList>
    </citation>
    <scope>NUCLEOTIDE SEQUENCE</scope>
    <source>
        <strain evidence="2">CBS 118394</strain>
    </source>
</reference>
<feature type="compositionally biased region" description="Polar residues" evidence="1">
    <location>
        <begin position="155"/>
        <end position="168"/>
    </location>
</feature>
<feature type="compositionally biased region" description="Polar residues" evidence="1">
    <location>
        <begin position="618"/>
        <end position="627"/>
    </location>
</feature>
<name>A0AAE0IJZ6_9PEZI</name>
<keyword evidence="3" id="KW-1185">Reference proteome</keyword>
<gene>
    <name evidence="2" type="ORF">B0H66DRAFT_600525</name>
</gene>
<protein>
    <submittedName>
        <fullName evidence="2">Uncharacterized protein</fullName>
    </submittedName>
</protein>
<proteinExistence type="predicted"/>
<evidence type="ECO:0000313" key="3">
    <source>
        <dbReference type="Proteomes" id="UP001283341"/>
    </source>
</evidence>
<feature type="region of interest" description="Disordered" evidence="1">
    <location>
        <begin position="569"/>
        <end position="627"/>
    </location>
</feature>
<comment type="caution">
    <text evidence="2">The sequence shown here is derived from an EMBL/GenBank/DDBJ whole genome shotgun (WGS) entry which is preliminary data.</text>
</comment>
<accession>A0AAE0IJZ6</accession>
<feature type="region of interest" description="Disordered" evidence="1">
    <location>
        <begin position="417"/>
        <end position="452"/>
    </location>
</feature>
<feature type="region of interest" description="Disordered" evidence="1">
    <location>
        <begin position="1"/>
        <end position="193"/>
    </location>
</feature>
<evidence type="ECO:0000313" key="2">
    <source>
        <dbReference type="EMBL" id="KAK3326399.1"/>
    </source>
</evidence>
<sequence length="627" mass="67010">MAVAKRDPSPSSNPALQPARGSVANAGPDCPQVSSPGKPKQIPENDKDPSPPPNPVLQAANGSVANAGPDRPQSSSSGKNKQLPENGENRNRLQRKTAAHPSFTKQNTPSVPPEQSVLSTSPQAMSRPVVRSPESPRAGEPARKRLKVSHAVSGSPETRVNGTGASSLDKTEVALKHKPTKKLSSSSREPVRKMAPLTTLRRLSGPGSVSPGAERQQSRAAFAQADVLTNGSAASSFHSTRDDIAFSSNKESQDQLKKKISQLVTSHQPINAAALMNGHHDLGSGSRASVDLNGDINCATPGSSALTNGHFDCGKSEQYAARARATPGGSYQLAPTVALTNGHSDRRPSDQYVAGEQYAARARTTPGGSYELAKTAALTHGHSDRGSGEQYAARARFLHERPSWLSSDAQHAFFNTRSSQPNGVQYKNLQPRPQEPSDVNMYRPQPPRPSKSVDTTLLDILVYQQEGAATPPYGVTMPDPTPPSNPNPPDEPVYADIDPHIHWPQPHSDAWLRQKQEEIKARGKRKANFGKAAHSMKKQRLMEEPVSFLETLPDKVLDNSAWVRVLKKLDATSETPGNGVSSHGNGTNNSKRKPGPKRQASNGSGSGSVPPRPIIRLKTSSTAEPSV</sequence>
<feature type="compositionally biased region" description="Polar residues" evidence="1">
    <location>
        <begin position="417"/>
        <end position="428"/>
    </location>
</feature>